<dbReference type="Proteomes" id="UP001425155">
    <property type="component" value="Unassembled WGS sequence"/>
</dbReference>
<dbReference type="Gene3D" id="1.10.287.110">
    <property type="entry name" value="DnaJ domain"/>
    <property type="match status" value="1"/>
</dbReference>
<dbReference type="CDD" id="cd06257">
    <property type="entry name" value="DnaJ"/>
    <property type="match status" value="1"/>
</dbReference>
<dbReference type="InterPro" id="IPR001623">
    <property type="entry name" value="DnaJ_domain"/>
</dbReference>
<gene>
    <name evidence="3" type="ORF">WJX64_01540</name>
</gene>
<organism evidence="3 4">
    <name type="scientific">Leifsonia stereocauli</name>
    <dbReference type="NCBI Taxonomy" id="3134136"/>
    <lineage>
        <taxon>Bacteria</taxon>
        <taxon>Bacillati</taxon>
        <taxon>Actinomycetota</taxon>
        <taxon>Actinomycetes</taxon>
        <taxon>Micrococcales</taxon>
        <taxon>Microbacteriaceae</taxon>
        <taxon>Leifsonia</taxon>
    </lineage>
</organism>
<dbReference type="Pfam" id="PF08378">
    <property type="entry name" value="NERD"/>
    <property type="match status" value="1"/>
</dbReference>
<evidence type="ECO:0000313" key="4">
    <source>
        <dbReference type="Proteomes" id="UP001425155"/>
    </source>
</evidence>
<dbReference type="PANTHER" id="PTHR44240">
    <property type="entry name" value="DNAJ DOMAIN (PROKARYOTIC HEAT SHOCK PROTEIN)-RELATED"/>
    <property type="match status" value="1"/>
</dbReference>
<sequence length="309" mass="33729">MPDSPISATPYEVLGVSPSATDRELKRAFRTLLRQTHPDAGGTAERFHAVQIAWEKIGTPEARAAYDRARPFASADAPPVWSTPQERPRTDSRPTARSFGHPGGWSREYFLDHMREWIGRGETVPDFYDPQLVRRAPREIRHLLANALAEEATARQLSTLGIGFTIWHDVATDAAGPQVPPKIDHIVLGPSGLFAIQSEDWGDPVKVKRGELIGQALGGERPMHDLATRAKSIARGAKVKFTGLVIVVPDGAPAQSLEVLGHARGAVTALVEQSRLPGVLRDGLPGAARINGTELFEVRTRLQESVRHV</sequence>
<dbReference type="Pfam" id="PF00226">
    <property type="entry name" value="DnaJ"/>
    <property type="match status" value="1"/>
</dbReference>
<feature type="domain" description="J" evidence="2">
    <location>
        <begin position="9"/>
        <end position="70"/>
    </location>
</feature>
<keyword evidence="4" id="KW-1185">Reference proteome</keyword>
<dbReference type="SMART" id="SM00271">
    <property type="entry name" value="DnaJ"/>
    <property type="match status" value="1"/>
</dbReference>
<dbReference type="InterPro" id="IPR011528">
    <property type="entry name" value="NERD"/>
</dbReference>
<dbReference type="InterPro" id="IPR036869">
    <property type="entry name" value="J_dom_sf"/>
</dbReference>
<reference evidence="3 4" key="1">
    <citation type="submission" date="2024-03" db="EMBL/GenBank/DDBJ databases">
        <title>YIM 134122 draft genome.</title>
        <authorList>
            <person name="Zuo S."/>
            <person name="Xiong L."/>
        </authorList>
    </citation>
    <scope>NUCLEOTIDE SEQUENCE [LARGE SCALE GENOMIC DNA]</scope>
    <source>
        <strain evidence="3 4">YIM 134122</strain>
    </source>
</reference>
<dbReference type="EMBL" id="JBCLVG010000001">
    <property type="protein sequence ID" value="MEN1945223.1"/>
    <property type="molecule type" value="Genomic_DNA"/>
</dbReference>
<dbReference type="PRINTS" id="PR00625">
    <property type="entry name" value="JDOMAIN"/>
</dbReference>
<evidence type="ECO:0000256" key="1">
    <source>
        <dbReference type="SAM" id="MobiDB-lite"/>
    </source>
</evidence>
<dbReference type="PROSITE" id="PS50076">
    <property type="entry name" value="DNAJ_2"/>
    <property type="match status" value="1"/>
</dbReference>
<evidence type="ECO:0000313" key="3">
    <source>
        <dbReference type="EMBL" id="MEN1945223.1"/>
    </source>
</evidence>
<dbReference type="RefSeq" id="WP_342111146.1">
    <property type="nucleotide sequence ID" value="NZ_JBCAUN010000001.1"/>
</dbReference>
<proteinExistence type="predicted"/>
<name>A0ABU9VZN5_9MICO</name>
<dbReference type="SUPFAM" id="SSF46565">
    <property type="entry name" value="Chaperone J-domain"/>
    <property type="match status" value="1"/>
</dbReference>
<dbReference type="PANTHER" id="PTHR44240:SF10">
    <property type="entry name" value="J DOMAIN-CONTAINING PROTEIN"/>
    <property type="match status" value="1"/>
</dbReference>
<evidence type="ECO:0000259" key="2">
    <source>
        <dbReference type="PROSITE" id="PS50076"/>
    </source>
</evidence>
<protein>
    <submittedName>
        <fullName evidence="3">DnaJ domain-containing protein</fullName>
    </submittedName>
</protein>
<accession>A0ABU9VZN5</accession>
<feature type="region of interest" description="Disordered" evidence="1">
    <location>
        <begin position="74"/>
        <end position="100"/>
    </location>
</feature>
<dbReference type="InterPro" id="IPR052276">
    <property type="entry name" value="Diphthamide-biosynth_chaperone"/>
</dbReference>
<comment type="caution">
    <text evidence="3">The sequence shown here is derived from an EMBL/GenBank/DDBJ whole genome shotgun (WGS) entry which is preliminary data.</text>
</comment>